<organism evidence="6 7">
    <name type="scientific">Stentor coeruleus</name>
    <dbReference type="NCBI Taxonomy" id="5963"/>
    <lineage>
        <taxon>Eukaryota</taxon>
        <taxon>Sar</taxon>
        <taxon>Alveolata</taxon>
        <taxon>Ciliophora</taxon>
        <taxon>Postciliodesmatophora</taxon>
        <taxon>Heterotrichea</taxon>
        <taxon>Heterotrichida</taxon>
        <taxon>Stentoridae</taxon>
        <taxon>Stentor</taxon>
    </lineage>
</organism>
<dbReference type="OrthoDB" id="496at2759"/>
<reference evidence="6 7" key="1">
    <citation type="submission" date="2016-11" db="EMBL/GenBank/DDBJ databases">
        <title>The macronuclear genome of Stentor coeruleus: a giant cell with tiny introns.</title>
        <authorList>
            <person name="Slabodnick M."/>
            <person name="Ruby J.G."/>
            <person name="Reiff S.B."/>
            <person name="Swart E.C."/>
            <person name="Gosai S."/>
            <person name="Prabakaran S."/>
            <person name="Witkowska E."/>
            <person name="Larue G.E."/>
            <person name="Fisher S."/>
            <person name="Freeman R.M."/>
            <person name="Gunawardena J."/>
            <person name="Chu W."/>
            <person name="Stover N.A."/>
            <person name="Gregory B.D."/>
            <person name="Nowacki M."/>
            <person name="Derisi J."/>
            <person name="Roy S.W."/>
            <person name="Marshall W.F."/>
            <person name="Sood P."/>
        </authorList>
    </citation>
    <scope>NUCLEOTIDE SEQUENCE [LARGE SCALE GENOMIC DNA]</scope>
    <source>
        <strain evidence="6">WM001</strain>
    </source>
</reference>
<sequence length="343" mass="37272">MEVLPNSWHTGPIADKDLKPVHDRPIQTIAIRNDLAVTGAADHSLRVWDLAKGSHVRHLYNKNFGHKEWVTCCSFLQDQRIISGGMDGILCLWDRKAVRCDNLTEHTGSISALMVDNNNIAISASYDKSLIVWDLHRLRPLINLPSTAPVTCFVWNNSLVVSGERDGKVLFWDINTGKNFYTMGCHSGAIHKLCFSVDGGTNNFLASCGKDGKVSVCDLRDNNCVFNQQLHRGAANFVAGTLSNTLITASADGVIHVLDMYMGFQERLSMKANSPILCGEVLQNLFVAGCGDGNLIVYNLDSGEACFGFGADNTGGVNCIGISPNKRKLLTGGDSGIPLLLSF</sequence>
<dbReference type="InterPro" id="IPR020472">
    <property type="entry name" value="WD40_PAC1"/>
</dbReference>
<dbReference type="SUPFAM" id="SSF50978">
    <property type="entry name" value="WD40 repeat-like"/>
    <property type="match status" value="1"/>
</dbReference>
<dbReference type="Proteomes" id="UP000187209">
    <property type="component" value="Unassembled WGS sequence"/>
</dbReference>
<evidence type="ECO:0000256" key="3">
    <source>
        <dbReference type="ARBA" id="ARBA00022942"/>
    </source>
</evidence>
<comment type="caution">
    <text evidence="6">The sequence shown here is derived from an EMBL/GenBank/DDBJ whole genome shotgun (WGS) entry which is preliminary data.</text>
</comment>
<comment type="similarity">
    <text evidence="4">Belongs to the WD repeat PAAF1/RPN14 family.</text>
</comment>
<dbReference type="PROSITE" id="PS00678">
    <property type="entry name" value="WD_REPEATS_1"/>
    <property type="match status" value="3"/>
</dbReference>
<protein>
    <submittedName>
        <fullName evidence="6">Uncharacterized protein</fullName>
    </submittedName>
</protein>
<keyword evidence="7" id="KW-1185">Reference proteome</keyword>
<dbReference type="Gene3D" id="2.130.10.10">
    <property type="entry name" value="YVTN repeat-like/Quinoprotein amine dehydrogenase"/>
    <property type="match status" value="3"/>
</dbReference>
<evidence type="ECO:0000256" key="1">
    <source>
        <dbReference type="ARBA" id="ARBA00022574"/>
    </source>
</evidence>
<name>A0A1R2AU71_9CILI</name>
<dbReference type="InterPro" id="IPR001680">
    <property type="entry name" value="WD40_rpt"/>
</dbReference>
<feature type="repeat" description="WD" evidence="5">
    <location>
        <begin position="156"/>
        <end position="182"/>
    </location>
</feature>
<evidence type="ECO:0000313" key="7">
    <source>
        <dbReference type="Proteomes" id="UP000187209"/>
    </source>
</evidence>
<accession>A0A1R2AU71</accession>
<dbReference type="PRINTS" id="PR00320">
    <property type="entry name" value="GPROTEINBRPT"/>
</dbReference>
<evidence type="ECO:0000313" key="6">
    <source>
        <dbReference type="EMBL" id="OMJ68067.1"/>
    </source>
</evidence>
<evidence type="ECO:0000256" key="2">
    <source>
        <dbReference type="ARBA" id="ARBA00022737"/>
    </source>
</evidence>
<evidence type="ECO:0000256" key="5">
    <source>
        <dbReference type="PROSITE-ProRule" id="PRU00221"/>
    </source>
</evidence>
<dbReference type="InterPro" id="IPR019775">
    <property type="entry name" value="WD40_repeat_CS"/>
</dbReference>
<evidence type="ECO:0000256" key="4">
    <source>
        <dbReference type="ARBA" id="ARBA00038321"/>
    </source>
</evidence>
<proteinExistence type="inferred from homology"/>
<keyword evidence="1 5" id="KW-0853">WD repeat</keyword>
<dbReference type="CDD" id="cd00200">
    <property type="entry name" value="WD40"/>
    <property type="match status" value="1"/>
</dbReference>
<dbReference type="SMART" id="SM00320">
    <property type="entry name" value="WD40"/>
    <property type="match status" value="8"/>
</dbReference>
<dbReference type="InterPro" id="IPR036322">
    <property type="entry name" value="WD40_repeat_dom_sf"/>
</dbReference>
<dbReference type="InterPro" id="IPR015943">
    <property type="entry name" value="WD40/YVTN_repeat-like_dom_sf"/>
</dbReference>
<dbReference type="InterPro" id="IPR051179">
    <property type="entry name" value="WD_repeat_multifunction"/>
</dbReference>
<feature type="repeat" description="WD" evidence="5">
    <location>
        <begin position="103"/>
        <end position="143"/>
    </location>
</feature>
<gene>
    <name evidence="6" type="ORF">SteCoe_34599</name>
</gene>
<dbReference type="Pfam" id="PF00400">
    <property type="entry name" value="WD40"/>
    <property type="match status" value="5"/>
</dbReference>
<dbReference type="GO" id="GO:0000502">
    <property type="term" value="C:proteasome complex"/>
    <property type="evidence" value="ECO:0007669"/>
    <property type="project" value="UniProtKB-KW"/>
</dbReference>
<feature type="repeat" description="WD" evidence="5">
    <location>
        <begin position="19"/>
        <end position="58"/>
    </location>
</feature>
<dbReference type="PANTHER" id="PTHR19857">
    <property type="entry name" value="MITOCHONDRIAL DIVISION PROTEIN 1-RELATED"/>
    <property type="match status" value="1"/>
</dbReference>
<feature type="repeat" description="WD" evidence="5">
    <location>
        <begin position="63"/>
        <end position="94"/>
    </location>
</feature>
<dbReference type="EMBL" id="MPUH01001391">
    <property type="protein sequence ID" value="OMJ68067.1"/>
    <property type="molecule type" value="Genomic_DNA"/>
</dbReference>
<dbReference type="AlphaFoldDB" id="A0A1R2AU71"/>
<dbReference type="PANTHER" id="PTHR19857:SF19">
    <property type="entry name" value="26S PROTEASOME REGULATORY SUBUNIT RPN14"/>
    <property type="match status" value="1"/>
</dbReference>
<dbReference type="PROSITE" id="PS50082">
    <property type="entry name" value="WD_REPEATS_2"/>
    <property type="match status" value="4"/>
</dbReference>
<keyword evidence="2" id="KW-0677">Repeat</keyword>
<keyword evidence="3" id="KW-0647">Proteasome</keyword>